<feature type="region of interest" description="Disordered" evidence="1">
    <location>
        <begin position="109"/>
        <end position="145"/>
    </location>
</feature>
<protein>
    <submittedName>
        <fullName evidence="3">EAL domain-containing protein</fullName>
    </submittedName>
</protein>
<dbReference type="PANTHER" id="PTHR33121">
    <property type="entry name" value="CYCLIC DI-GMP PHOSPHODIESTERASE PDEF"/>
    <property type="match status" value="1"/>
</dbReference>
<name>A0AAD4MG54_9BILA</name>
<dbReference type="InterPro" id="IPR001633">
    <property type="entry name" value="EAL_dom"/>
</dbReference>
<dbReference type="GO" id="GO:0071111">
    <property type="term" value="F:cyclic-guanylate-specific phosphodiesterase activity"/>
    <property type="evidence" value="ECO:0007669"/>
    <property type="project" value="InterPro"/>
</dbReference>
<keyword evidence="4" id="KW-1185">Reference proteome</keyword>
<dbReference type="InterPro" id="IPR035919">
    <property type="entry name" value="EAL_sf"/>
</dbReference>
<dbReference type="AlphaFoldDB" id="A0AAD4MG54"/>
<dbReference type="Proteomes" id="UP001201812">
    <property type="component" value="Unassembled WGS sequence"/>
</dbReference>
<evidence type="ECO:0000256" key="1">
    <source>
        <dbReference type="SAM" id="MobiDB-lite"/>
    </source>
</evidence>
<feature type="compositionally biased region" description="Basic residues" evidence="1">
    <location>
        <begin position="121"/>
        <end position="133"/>
    </location>
</feature>
<accession>A0AAD4MG54</accession>
<dbReference type="InterPro" id="IPR050706">
    <property type="entry name" value="Cyclic-di-GMP_PDE-like"/>
</dbReference>
<dbReference type="Gene3D" id="3.20.20.450">
    <property type="entry name" value="EAL domain"/>
    <property type="match status" value="2"/>
</dbReference>
<proteinExistence type="predicted"/>
<gene>
    <name evidence="3" type="ORF">DdX_21199</name>
</gene>
<feature type="domain" description="EAL" evidence="2">
    <location>
        <begin position="1"/>
        <end position="190"/>
    </location>
</feature>
<comment type="caution">
    <text evidence="3">The sequence shown here is derived from an EMBL/GenBank/DDBJ whole genome shotgun (WGS) entry which is preliminary data.</text>
</comment>
<dbReference type="SUPFAM" id="SSF141868">
    <property type="entry name" value="EAL domain-like"/>
    <property type="match status" value="2"/>
</dbReference>
<evidence type="ECO:0000259" key="2">
    <source>
        <dbReference type="PROSITE" id="PS50883"/>
    </source>
</evidence>
<dbReference type="PANTHER" id="PTHR33121:SF70">
    <property type="entry name" value="SIGNALING PROTEIN YKOW"/>
    <property type="match status" value="1"/>
</dbReference>
<feature type="region of interest" description="Disordered" evidence="1">
    <location>
        <begin position="193"/>
        <end position="216"/>
    </location>
</feature>
<dbReference type="EMBL" id="JAKKPZ010000747">
    <property type="protein sequence ID" value="KAI1692561.1"/>
    <property type="molecule type" value="Genomic_DNA"/>
</dbReference>
<evidence type="ECO:0000313" key="4">
    <source>
        <dbReference type="Proteomes" id="UP001201812"/>
    </source>
</evidence>
<organism evidence="3 4">
    <name type="scientific">Ditylenchus destructor</name>
    <dbReference type="NCBI Taxonomy" id="166010"/>
    <lineage>
        <taxon>Eukaryota</taxon>
        <taxon>Metazoa</taxon>
        <taxon>Ecdysozoa</taxon>
        <taxon>Nematoda</taxon>
        <taxon>Chromadorea</taxon>
        <taxon>Rhabditida</taxon>
        <taxon>Tylenchina</taxon>
        <taxon>Tylenchomorpha</taxon>
        <taxon>Sphaerularioidea</taxon>
        <taxon>Anguinidae</taxon>
        <taxon>Anguininae</taxon>
        <taxon>Ditylenchus</taxon>
    </lineage>
</organism>
<dbReference type="PROSITE" id="PS50883">
    <property type="entry name" value="EAL"/>
    <property type="match status" value="1"/>
</dbReference>
<dbReference type="SMART" id="SM00052">
    <property type="entry name" value="EAL"/>
    <property type="match status" value="1"/>
</dbReference>
<sequence>MIAEMSLSIMHQAFTAARDWDPALNLSVNISPWQLRDAWLSQKIIKVLTETRFPAHRLELEITESALFGESGARPVDRRQPQEPGRKPCARRFRDGLFLARAPARAAFRPDQDRQELRHLPERKRRLRRHRQRDRQPGREPKTWPITAEGVEDAAIEARLKALGCAKAQGWHYGKPLSIAGARRMLAEKRLLVQPPGTPQPAASANQVTDSERRAI</sequence>
<reference evidence="3" key="1">
    <citation type="submission" date="2022-01" db="EMBL/GenBank/DDBJ databases">
        <title>Genome Sequence Resource for Two Populations of Ditylenchus destructor, the Migratory Endoparasitic Phytonematode.</title>
        <authorList>
            <person name="Zhang H."/>
            <person name="Lin R."/>
            <person name="Xie B."/>
        </authorList>
    </citation>
    <scope>NUCLEOTIDE SEQUENCE</scope>
    <source>
        <strain evidence="3">BazhouSP</strain>
    </source>
</reference>
<dbReference type="Pfam" id="PF00563">
    <property type="entry name" value="EAL"/>
    <property type="match status" value="1"/>
</dbReference>
<feature type="compositionally biased region" description="Basic and acidic residues" evidence="1">
    <location>
        <begin position="109"/>
        <end position="120"/>
    </location>
</feature>
<evidence type="ECO:0000313" key="3">
    <source>
        <dbReference type="EMBL" id="KAI1692561.1"/>
    </source>
</evidence>